<dbReference type="Proteomes" id="UP000310017">
    <property type="component" value="Chromosome"/>
</dbReference>
<accession>A0A5B7SQV7</accession>
<keyword evidence="2" id="KW-1185">Reference proteome</keyword>
<gene>
    <name evidence="1" type="ORF">FGM00_12805</name>
</gene>
<dbReference type="KEGG" id="asag:FGM00_12805"/>
<dbReference type="RefSeq" id="WP_138853290.1">
    <property type="nucleotide sequence ID" value="NZ_CP040710.1"/>
</dbReference>
<name>A0A5B7SQV7_9FLAO</name>
<reference evidence="1 2" key="1">
    <citation type="submission" date="2019-05" db="EMBL/GenBank/DDBJ databases">
        <title>Genome sequencing of F202Z8.</title>
        <authorList>
            <person name="Kwon Y.M."/>
        </authorList>
    </citation>
    <scope>NUCLEOTIDE SEQUENCE [LARGE SCALE GENOMIC DNA]</scope>
    <source>
        <strain evidence="1 2">F202Z8</strain>
    </source>
</reference>
<sequence>MDVATINSRKQSLKKAIGKSLKGLRVGKNGKLSSSDKRKIKSTVANAYQRYLLNELTTPSTKTYDWWFTVDGKHVDGISHQRNMLGRNRYFIIDQEGSATPINNGFSHASSVGSQRVRELEIYDPEISKIISSSKALFASMLRITVSEKEDRKISAAYDTVDEKMIFTVTLAAPVMIIGAAEALPVLLAFGESTALPSLGKAFALNSGRTAFANGATEFGEQYFNQVILDHDMNPLNVDWADITNSAVFSKPGAMFLNSTIDYSLKDGFEINSLEEASKNMFNRKTKSYLGGKFNKSFSGPIGELSKPMSVFLDKSMNMVFRIGINKVAKSEDYGSRKEE</sequence>
<dbReference type="OrthoDB" id="1441392at2"/>
<organism evidence="1 2">
    <name type="scientific">Aggregatimonas sangjinii</name>
    <dbReference type="NCBI Taxonomy" id="2583587"/>
    <lineage>
        <taxon>Bacteria</taxon>
        <taxon>Pseudomonadati</taxon>
        <taxon>Bacteroidota</taxon>
        <taxon>Flavobacteriia</taxon>
        <taxon>Flavobacteriales</taxon>
        <taxon>Flavobacteriaceae</taxon>
        <taxon>Aggregatimonas</taxon>
    </lineage>
</organism>
<dbReference type="AlphaFoldDB" id="A0A5B7SQV7"/>
<evidence type="ECO:0000313" key="1">
    <source>
        <dbReference type="EMBL" id="QCX00947.1"/>
    </source>
</evidence>
<evidence type="ECO:0000313" key="2">
    <source>
        <dbReference type="Proteomes" id="UP000310017"/>
    </source>
</evidence>
<proteinExistence type="predicted"/>
<protein>
    <submittedName>
        <fullName evidence="1">Uncharacterized protein</fullName>
    </submittedName>
</protein>
<dbReference type="EMBL" id="CP040710">
    <property type="protein sequence ID" value="QCX00947.1"/>
    <property type="molecule type" value="Genomic_DNA"/>
</dbReference>